<dbReference type="OrthoDB" id="1743609at2759"/>
<gene>
    <name evidence="2" type="ORF">TSUD_238560</name>
</gene>
<protein>
    <recommendedName>
        <fullName evidence="4">Transmembrane protein</fullName>
    </recommendedName>
</protein>
<keyword evidence="1" id="KW-1133">Transmembrane helix</keyword>
<evidence type="ECO:0008006" key="4">
    <source>
        <dbReference type="Google" id="ProtNLM"/>
    </source>
</evidence>
<sequence length="101" mass="11698">MHCNGREEAGLHLFMFCDFAGAAASKNIWKGYALIWHATIWTIWKSRNNIIFSNSVKDPDKAIDEIKFLFCWPAVVFVCGFAVQVLVCYFYFLVGRRRLGR</sequence>
<dbReference type="Proteomes" id="UP000242715">
    <property type="component" value="Unassembled WGS sequence"/>
</dbReference>
<evidence type="ECO:0000256" key="1">
    <source>
        <dbReference type="SAM" id="Phobius"/>
    </source>
</evidence>
<keyword evidence="3" id="KW-1185">Reference proteome</keyword>
<dbReference type="AlphaFoldDB" id="A0A2Z6PP26"/>
<feature type="transmembrane region" description="Helical" evidence="1">
    <location>
        <begin position="74"/>
        <end position="94"/>
    </location>
</feature>
<evidence type="ECO:0000313" key="3">
    <source>
        <dbReference type="Proteomes" id="UP000242715"/>
    </source>
</evidence>
<proteinExistence type="predicted"/>
<name>A0A2Z6PP26_TRISU</name>
<keyword evidence="1" id="KW-0812">Transmembrane</keyword>
<organism evidence="2 3">
    <name type="scientific">Trifolium subterraneum</name>
    <name type="common">Subterranean clover</name>
    <dbReference type="NCBI Taxonomy" id="3900"/>
    <lineage>
        <taxon>Eukaryota</taxon>
        <taxon>Viridiplantae</taxon>
        <taxon>Streptophyta</taxon>
        <taxon>Embryophyta</taxon>
        <taxon>Tracheophyta</taxon>
        <taxon>Spermatophyta</taxon>
        <taxon>Magnoliopsida</taxon>
        <taxon>eudicotyledons</taxon>
        <taxon>Gunneridae</taxon>
        <taxon>Pentapetalae</taxon>
        <taxon>rosids</taxon>
        <taxon>fabids</taxon>
        <taxon>Fabales</taxon>
        <taxon>Fabaceae</taxon>
        <taxon>Papilionoideae</taxon>
        <taxon>50 kb inversion clade</taxon>
        <taxon>NPAAA clade</taxon>
        <taxon>Hologalegina</taxon>
        <taxon>IRL clade</taxon>
        <taxon>Trifolieae</taxon>
        <taxon>Trifolium</taxon>
    </lineage>
</organism>
<evidence type="ECO:0000313" key="2">
    <source>
        <dbReference type="EMBL" id="GAU47637.1"/>
    </source>
</evidence>
<reference evidence="3" key="1">
    <citation type="journal article" date="2017" name="Front. Plant Sci.">
        <title>Climate Clever Clovers: New Paradigm to Reduce the Environmental Footprint of Ruminants by Breeding Low Methanogenic Forages Utilizing Haplotype Variation.</title>
        <authorList>
            <person name="Kaur P."/>
            <person name="Appels R."/>
            <person name="Bayer P.E."/>
            <person name="Keeble-Gagnere G."/>
            <person name="Wang J."/>
            <person name="Hirakawa H."/>
            <person name="Shirasawa K."/>
            <person name="Vercoe P."/>
            <person name="Stefanova K."/>
            <person name="Durmic Z."/>
            <person name="Nichols P."/>
            <person name="Revell C."/>
            <person name="Isobe S.N."/>
            <person name="Edwards D."/>
            <person name="Erskine W."/>
        </authorList>
    </citation>
    <scope>NUCLEOTIDE SEQUENCE [LARGE SCALE GENOMIC DNA]</scope>
    <source>
        <strain evidence="3">cv. Daliak</strain>
    </source>
</reference>
<dbReference type="EMBL" id="DF974334">
    <property type="protein sequence ID" value="GAU47637.1"/>
    <property type="molecule type" value="Genomic_DNA"/>
</dbReference>
<keyword evidence="1" id="KW-0472">Membrane</keyword>
<accession>A0A2Z6PP26</accession>